<accession>A0A6C0KKC3</accession>
<organism evidence="1">
    <name type="scientific">viral metagenome</name>
    <dbReference type="NCBI Taxonomy" id="1070528"/>
    <lineage>
        <taxon>unclassified sequences</taxon>
        <taxon>metagenomes</taxon>
        <taxon>organismal metagenomes</taxon>
    </lineage>
</organism>
<name>A0A6C0KKC3_9ZZZZ</name>
<sequence>MIVKNYTTGKYTIIKKTNIQDYYMQIILQQYNVNLFIPKMNQVKMIQNIIQAKYN</sequence>
<proteinExistence type="predicted"/>
<dbReference type="EMBL" id="MN740923">
    <property type="protein sequence ID" value="QHU18059.1"/>
    <property type="molecule type" value="Genomic_DNA"/>
</dbReference>
<dbReference type="AlphaFoldDB" id="A0A6C0KKC3"/>
<protein>
    <submittedName>
        <fullName evidence="1">Uncharacterized protein</fullName>
    </submittedName>
</protein>
<reference evidence="1" key="1">
    <citation type="journal article" date="2020" name="Nature">
        <title>Giant virus diversity and host interactions through global metagenomics.</title>
        <authorList>
            <person name="Schulz F."/>
            <person name="Roux S."/>
            <person name="Paez-Espino D."/>
            <person name="Jungbluth S."/>
            <person name="Walsh D.A."/>
            <person name="Denef V.J."/>
            <person name="McMahon K.D."/>
            <person name="Konstantinidis K.T."/>
            <person name="Eloe-Fadrosh E.A."/>
            <person name="Kyrpides N.C."/>
            <person name="Woyke T."/>
        </authorList>
    </citation>
    <scope>NUCLEOTIDE SEQUENCE</scope>
    <source>
        <strain evidence="1">GVMAG-S-3300012919-55</strain>
    </source>
</reference>
<evidence type="ECO:0000313" key="1">
    <source>
        <dbReference type="EMBL" id="QHU18059.1"/>
    </source>
</evidence>